<comment type="caution">
    <text evidence="2">The sequence shown here is derived from an EMBL/GenBank/DDBJ whole genome shotgun (WGS) entry which is preliminary data.</text>
</comment>
<sequence>MRKKVKRIAKQRKQNRINSHSTFNSYNRNRLANSNSIYRSKRPSSKEIFSTLAMVLGVSVVIVGIIVFVSLKLTKSKPDTISIFSGKAYLSSLNINSSSKYDDVLYETDNLHSFDGVVLGESEYNGEKRFRFCVDKNGITSYDTEITEAQGQLLESPTYKGVGKVEVYKRTYTNSNGEAKDTFYYKIYCDQSEVKQISLDS</sequence>
<dbReference type="RefSeq" id="WP_202769565.1">
    <property type="nucleotide sequence ID" value="NZ_JAESWA010000029.1"/>
</dbReference>
<accession>A0A937K5A5</accession>
<dbReference type="AlphaFoldDB" id="A0A937K5A5"/>
<keyword evidence="1" id="KW-0472">Membrane</keyword>
<evidence type="ECO:0000313" key="3">
    <source>
        <dbReference type="Proteomes" id="UP000623681"/>
    </source>
</evidence>
<organism evidence="2 3">
    <name type="scientific">Clostridium paridis</name>
    <dbReference type="NCBI Taxonomy" id="2803863"/>
    <lineage>
        <taxon>Bacteria</taxon>
        <taxon>Bacillati</taxon>
        <taxon>Bacillota</taxon>
        <taxon>Clostridia</taxon>
        <taxon>Eubacteriales</taxon>
        <taxon>Clostridiaceae</taxon>
        <taxon>Clostridium</taxon>
    </lineage>
</organism>
<protein>
    <submittedName>
        <fullName evidence="2">Uncharacterized protein</fullName>
    </submittedName>
</protein>
<dbReference type="Proteomes" id="UP000623681">
    <property type="component" value="Unassembled WGS sequence"/>
</dbReference>
<evidence type="ECO:0000313" key="2">
    <source>
        <dbReference type="EMBL" id="MBL4934106.1"/>
    </source>
</evidence>
<name>A0A937K5A5_9CLOT</name>
<proteinExistence type="predicted"/>
<reference evidence="2" key="1">
    <citation type="submission" date="2021-01" db="EMBL/GenBank/DDBJ databases">
        <title>Genome public.</title>
        <authorList>
            <person name="Liu C."/>
            <person name="Sun Q."/>
        </authorList>
    </citation>
    <scope>NUCLEOTIDE SEQUENCE</scope>
    <source>
        <strain evidence="2">YIM B02565</strain>
    </source>
</reference>
<gene>
    <name evidence="2" type="ORF">JK634_20145</name>
</gene>
<keyword evidence="1" id="KW-1133">Transmembrane helix</keyword>
<dbReference type="EMBL" id="JAESWA010000029">
    <property type="protein sequence ID" value="MBL4934106.1"/>
    <property type="molecule type" value="Genomic_DNA"/>
</dbReference>
<keyword evidence="1" id="KW-0812">Transmembrane</keyword>
<keyword evidence="3" id="KW-1185">Reference proteome</keyword>
<feature type="transmembrane region" description="Helical" evidence="1">
    <location>
        <begin position="48"/>
        <end position="71"/>
    </location>
</feature>
<evidence type="ECO:0000256" key="1">
    <source>
        <dbReference type="SAM" id="Phobius"/>
    </source>
</evidence>